<protein>
    <recommendedName>
        <fullName evidence="3">Interleukin-1 receptor-associated kinase 4</fullName>
        <ecNumber evidence="3">2.7.11.1</ecNumber>
    </recommendedName>
</protein>
<dbReference type="FunFam" id="1.10.533.10:FF:000028">
    <property type="entry name" value="Interleukin 1 receptor-associated kinase 4"/>
    <property type="match status" value="1"/>
</dbReference>
<dbReference type="CDD" id="cd14158">
    <property type="entry name" value="STKc_IRAK4"/>
    <property type="match status" value="1"/>
</dbReference>
<evidence type="ECO:0000259" key="7">
    <source>
        <dbReference type="PROSITE" id="PS50011"/>
    </source>
</evidence>
<evidence type="ECO:0000256" key="5">
    <source>
        <dbReference type="PIRSR" id="PIRSR038189-2"/>
    </source>
</evidence>
<keyword evidence="3" id="KW-0963">Cytoplasm</keyword>
<keyword evidence="3" id="KW-0418">Kinase</keyword>
<dbReference type="InterPro" id="IPR011029">
    <property type="entry name" value="DEATH-like_dom_sf"/>
</dbReference>
<name>A0A8C3VTS4_9CETA</name>
<reference evidence="8" key="2">
    <citation type="submission" date="2025-09" db="UniProtKB">
        <authorList>
            <consortium name="Ensembl"/>
        </authorList>
    </citation>
    <scope>IDENTIFICATION</scope>
</reference>
<evidence type="ECO:0000256" key="1">
    <source>
        <dbReference type="ARBA" id="ARBA00022741"/>
    </source>
</evidence>
<keyword evidence="3" id="KW-0399">Innate immunity</keyword>
<dbReference type="Gene3D" id="1.10.533.10">
    <property type="entry name" value="Death Domain, Fas"/>
    <property type="match status" value="1"/>
</dbReference>
<gene>
    <name evidence="8" type="primary">IRAK4</name>
</gene>
<feature type="binding site" evidence="5">
    <location>
        <position position="313"/>
    </location>
    <ligand>
        <name>ATP</name>
        <dbReference type="ChEBI" id="CHEBI:30616"/>
    </ligand>
</feature>
<keyword evidence="9" id="KW-1185">Reference proteome</keyword>
<evidence type="ECO:0000256" key="3">
    <source>
        <dbReference type="PIRNR" id="PIRNR038189"/>
    </source>
</evidence>
<comment type="catalytic activity">
    <reaction evidence="3">
        <text>L-threonyl-[protein] + ATP = O-phospho-L-threonyl-[protein] + ADP + H(+)</text>
        <dbReference type="Rhea" id="RHEA:46608"/>
        <dbReference type="Rhea" id="RHEA-COMP:11060"/>
        <dbReference type="Rhea" id="RHEA-COMP:11605"/>
        <dbReference type="ChEBI" id="CHEBI:15378"/>
        <dbReference type="ChEBI" id="CHEBI:30013"/>
        <dbReference type="ChEBI" id="CHEBI:30616"/>
        <dbReference type="ChEBI" id="CHEBI:61977"/>
        <dbReference type="ChEBI" id="CHEBI:456216"/>
        <dbReference type="EC" id="2.7.11.1"/>
    </reaction>
</comment>
<sequence>MNKPITASTYVRCLNVGLIRKLSDFIDPQEGWKKLAVAIKKPSGDDRYNQFHIRRFEALLQTGKSPTCELLFDWGTTNCTVGDLVDLLVQNEFFAPASLLLPDAVPKPVNTLPSKVTVTIEQKQMPLYGSHPTFVIPDQNPEQNSMPPDSSSPESKSLEVSDTRFHSFSFCELKDVTNNFDERPISIGGNKMGEGGFGVVYKGFVNNRIVAVKKLAAMVDISTEELKQQFDQEIKVMAKCQHENLVELLGFSSDGDDLCLVYVYMPNGSLLDRLSCLDDTPPLSWYMRCKIAQGAANGLSFLHENHHIHRDIKSANILLDEDFTAKISDFGLARASEKFAQTVMTSRIVGTTAYMAPEALRGEITPKSDIYSFGVLDIKEEIEDEEKTVENYIDKKMNDIDSTSIETMYSVASQCLHEKKNKRPDIKKVQQLLQEMTAS</sequence>
<dbReference type="Ensembl" id="ENSCWAT00000004298.1">
    <property type="protein sequence ID" value="ENSCWAP00000003965.1"/>
    <property type="gene ID" value="ENSCWAG00000003096.1"/>
</dbReference>
<evidence type="ECO:0000313" key="8">
    <source>
        <dbReference type="Ensembl" id="ENSCWAP00000003965.1"/>
    </source>
</evidence>
<dbReference type="Gene3D" id="3.30.200.20">
    <property type="entry name" value="Phosphorylase Kinase, domain 1"/>
    <property type="match status" value="1"/>
</dbReference>
<dbReference type="Proteomes" id="UP000694540">
    <property type="component" value="Unplaced"/>
</dbReference>
<dbReference type="PANTHER" id="PTHR47989">
    <property type="entry name" value="OS01G0750732 PROTEIN"/>
    <property type="match status" value="1"/>
</dbReference>
<comment type="subcellular location">
    <subcellularLocation>
        <location evidence="3">Cytoplasm</location>
    </subcellularLocation>
</comment>
<dbReference type="InterPro" id="IPR017428">
    <property type="entry name" value="IRAK4"/>
</dbReference>
<organism evidence="8 9">
    <name type="scientific">Catagonus wagneri</name>
    <name type="common">Chacoan peccary</name>
    <dbReference type="NCBI Taxonomy" id="51154"/>
    <lineage>
        <taxon>Eukaryota</taxon>
        <taxon>Metazoa</taxon>
        <taxon>Chordata</taxon>
        <taxon>Craniata</taxon>
        <taxon>Vertebrata</taxon>
        <taxon>Euteleostomi</taxon>
        <taxon>Mammalia</taxon>
        <taxon>Eutheria</taxon>
        <taxon>Laurasiatheria</taxon>
        <taxon>Artiodactyla</taxon>
        <taxon>Suina</taxon>
        <taxon>Tayassuidae</taxon>
        <taxon>Catagonus</taxon>
    </lineage>
</organism>
<dbReference type="InterPro" id="IPR001245">
    <property type="entry name" value="Ser-Thr/Tyr_kinase_cat_dom"/>
</dbReference>
<proteinExistence type="inferred from homology"/>
<accession>A0A8C3VTS4</accession>
<dbReference type="Pfam" id="PF07714">
    <property type="entry name" value="PK_Tyr_Ser-Thr"/>
    <property type="match status" value="1"/>
</dbReference>
<dbReference type="GO" id="GO:0004674">
    <property type="term" value="F:protein serine/threonine kinase activity"/>
    <property type="evidence" value="ECO:0007669"/>
    <property type="project" value="UniProtKB-UniRule"/>
</dbReference>
<dbReference type="GO" id="GO:0045087">
    <property type="term" value="P:innate immune response"/>
    <property type="evidence" value="ECO:0007669"/>
    <property type="project" value="UniProtKB-UniRule"/>
</dbReference>
<feature type="domain" description="Protein kinase" evidence="7">
    <location>
        <begin position="186"/>
        <end position="433"/>
    </location>
</feature>
<dbReference type="PIRSF" id="PIRSF038189">
    <property type="entry name" value="IRAK4"/>
    <property type="match status" value="1"/>
</dbReference>
<dbReference type="AlphaFoldDB" id="A0A8C3VTS4"/>
<keyword evidence="1 3" id="KW-0547">Nucleotide-binding</keyword>
<evidence type="ECO:0000256" key="6">
    <source>
        <dbReference type="SAM" id="MobiDB-lite"/>
    </source>
</evidence>
<dbReference type="Gene3D" id="1.10.510.10">
    <property type="entry name" value="Transferase(Phosphotransferase) domain 1"/>
    <property type="match status" value="1"/>
</dbReference>
<comment type="subunit">
    <text evidence="3">Associates with MYD88 and IRAK2 to form a ternary complex called the Myddosome.</text>
</comment>
<keyword evidence="3" id="KW-0808">Transferase</keyword>
<dbReference type="GO" id="GO:0000287">
    <property type="term" value="F:magnesium ion binding"/>
    <property type="evidence" value="ECO:0007669"/>
    <property type="project" value="InterPro"/>
</dbReference>
<dbReference type="InterPro" id="IPR037970">
    <property type="entry name" value="IRAK4_Death"/>
</dbReference>
<keyword evidence="2 3" id="KW-0067">ATP-binding</keyword>
<dbReference type="GO" id="GO:0005524">
    <property type="term" value="F:ATP binding"/>
    <property type="evidence" value="ECO:0007669"/>
    <property type="project" value="UniProtKB-UniRule"/>
</dbReference>
<dbReference type="InterPro" id="IPR000719">
    <property type="entry name" value="Prot_kinase_dom"/>
</dbReference>
<dbReference type="GeneTree" id="ENSGT00940000158792"/>
<dbReference type="SUPFAM" id="SSF47986">
    <property type="entry name" value="DEATH domain"/>
    <property type="match status" value="1"/>
</dbReference>
<comment type="similarity">
    <text evidence="3">Belongs to the protein kinase superfamily. TKL Ser/Thr protein kinase family. Pelle subfamily.</text>
</comment>
<dbReference type="PANTHER" id="PTHR47989:SF47">
    <property type="entry name" value="SERINE_THREONINE-PROTEIN KINASE PBL28-RELATED"/>
    <property type="match status" value="1"/>
</dbReference>
<dbReference type="PROSITE" id="PS50011">
    <property type="entry name" value="PROTEIN_KINASE_DOM"/>
    <property type="match status" value="1"/>
</dbReference>
<dbReference type="GO" id="GO:0031349">
    <property type="term" value="P:positive regulation of defense response"/>
    <property type="evidence" value="ECO:0007669"/>
    <property type="project" value="UniProtKB-ARBA"/>
</dbReference>
<dbReference type="SMART" id="SM00220">
    <property type="entry name" value="S_TKc"/>
    <property type="match status" value="1"/>
</dbReference>
<feature type="region of interest" description="Disordered" evidence="6">
    <location>
        <begin position="133"/>
        <end position="158"/>
    </location>
</feature>
<dbReference type="GO" id="GO:0007165">
    <property type="term" value="P:signal transduction"/>
    <property type="evidence" value="ECO:0007669"/>
    <property type="project" value="InterPro"/>
</dbReference>
<dbReference type="GO" id="GO:0043123">
    <property type="term" value="P:positive regulation of canonical NF-kappaB signal transduction"/>
    <property type="evidence" value="ECO:0007669"/>
    <property type="project" value="UniProtKB-ARBA"/>
</dbReference>
<reference evidence="8" key="1">
    <citation type="submission" date="2025-08" db="UniProtKB">
        <authorList>
            <consortium name="Ensembl"/>
        </authorList>
    </citation>
    <scope>IDENTIFICATION</scope>
</reference>
<keyword evidence="3" id="KW-0460">Magnesium</keyword>
<comment type="cofactor">
    <cofactor evidence="3">
        <name>Mg(2+)</name>
        <dbReference type="ChEBI" id="CHEBI:18420"/>
    </cofactor>
</comment>
<feature type="binding site" evidence="5">
    <location>
        <begin position="313"/>
        <end position="315"/>
    </location>
    <ligand>
        <name>ATP</name>
        <dbReference type="ChEBI" id="CHEBI:30616"/>
    </ligand>
</feature>
<feature type="active site" description="Proton acceptor" evidence="4">
    <location>
        <position position="311"/>
    </location>
</feature>
<dbReference type="GO" id="GO:0005737">
    <property type="term" value="C:cytoplasm"/>
    <property type="evidence" value="ECO:0007669"/>
    <property type="project" value="UniProtKB-SubCell"/>
</dbReference>
<dbReference type="CDD" id="cd08793">
    <property type="entry name" value="Death_IRAK4"/>
    <property type="match status" value="1"/>
</dbReference>
<evidence type="ECO:0000313" key="9">
    <source>
        <dbReference type="Proteomes" id="UP000694540"/>
    </source>
</evidence>
<comment type="function">
    <text evidence="3">Serine/threonine-protein kinase that plays a critical role in initiating innate immune response against foreign pathogens.</text>
</comment>
<evidence type="ECO:0000256" key="4">
    <source>
        <dbReference type="PIRSR" id="PIRSR038189-1"/>
    </source>
</evidence>
<dbReference type="InterPro" id="IPR011009">
    <property type="entry name" value="Kinase-like_dom_sf"/>
</dbReference>
<feature type="compositionally biased region" description="Low complexity" evidence="6">
    <location>
        <begin position="145"/>
        <end position="155"/>
    </location>
</feature>
<dbReference type="EC" id="2.7.11.1" evidence="3"/>
<feature type="binding site" evidence="5">
    <location>
        <position position="213"/>
    </location>
    <ligand>
        <name>ATP</name>
        <dbReference type="ChEBI" id="CHEBI:30616"/>
    </ligand>
</feature>
<evidence type="ECO:0000256" key="2">
    <source>
        <dbReference type="ARBA" id="ARBA00022840"/>
    </source>
</evidence>
<keyword evidence="3" id="KW-0391">Immunity</keyword>
<dbReference type="FunFam" id="3.30.200.20:FF:000368">
    <property type="entry name" value="Interleukin-1 receptor-associated kinase 4"/>
    <property type="match status" value="1"/>
</dbReference>
<keyword evidence="3" id="KW-0723">Serine/threonine-protein kinase</keyword>
<dbReference type="SUPFAM" id="SSF56112">
    <property type="entry name" value="Protein kinase-like (PK-like)"/>
    <property type="match status" value="1"/>
</dbReference>
<comment type="catalytic activity">
    <reaction evidence="3">
        <text>L-seryl-[protein] + ATP = O-phospho-L-seryl-[protein] + ADP + H(+)</text>
        <dbReference type="Rhea" id="RHEA:17989"/>
        <dbReference type="Rhea" id="RHEA-COMP:9863"/>
        <dbReference type="Rhea" id="RHEA-COMP:11604"/>
        <dbReference type="ChEBI" id="CHEBI:15378"/>
        <dbReference type="ChEBI" id="CHEBI:29999"/>
        <dbReference type="ChEBI" id="CHEBI:30616"/>
        <dbReference type="ChEBI" id="CHEBI:83421"/>
        <dbReference type="ChEBI" id="CHEBI:456216"/>
        <dbReference type="EC" id="2.7.11.1"/>
    </reaction>
</comment>